<feature type="compositionally biased region" description="Polar residues" evidence="1">
    <location>
        <begin position="12"/>
        <end position="22"/>
    </location>
</feature>
<organism evidence="2 3">
    <name type="scientific">Ceriporiopsis subvermispora (strain B)</name>
    <name type="common">White-rot fungus</name>
    <name type="synonym">Gelatoporia subvermispora</name>
    <dbReference type="NCBI Taxonomy" id="914234"/>
    <lineage>
        <taxon>Eukaryota</taxon>
        <taxon>Fungi</taxon>
        <taxon>Dikarya</taxon>
        <taxon>Basidiomycota</taxon>
        <taxon>Agaricomycotina</taxon>
        <taxon>Agaricomycetes</taxon>
        <taxon>Polyporales</taxon>
        <taxon>Gelatoporiaceae</taxon>
        <taxon>Gelatoporia</taxon>
    </lineage>
</organism>
<feature type="region of interest" description="Disordered" evidence="1">
    <location>
        <begin position="1"/>
        <end position="39"/>
    </location>
</feature>
<dbReference type="AlphaFoldDB" id="M2RDB5"/>
<dbReference type="Proteomes" id="UP000016930">
    <property type="component" value="Unassembled WGS sequence"/>
</dbReference>
<keyword evidence="3" id="KW-1185">Reference proteome</keyword>
<evidence type="ECO:0000256" key="1">
    <source>
        <dbReference type="SAM" id="MobiDB-lite"/>
    </source>
</evidence>
<evidence type="ECO:0000313" key="3">
    <source>
        <dbReference type="Proteomes" id="UP000016930"/>
    </source>
</evidence>
<dbReference type="HOGENOM" id="CLU_599910_0_0_1"/>
<dbReference type="STRING" id="914234.M2RDB5"/>
<protein>
    <submittedName>
        <fullName evidence="2">Uncharacterized protein</fullName>
    </submittedName>
</protein>
<accession>M2RDB5</accession>
<proteinExistence type="predicted"/>
<sequence length="456" mass="51135">MPPKPTKKLSATPLNILSSPDSFQADFPPAGPAQTPVRSNKLHPVSFQYAPQRLPLGFDPRQSEIPETPIRQREPWLRSQPVSDPGDTNNFPKTLEDVFNLCVPKLNRNNFAKLGSDNIAATKSKTGSTKALTAEEIKIGDSNEGMEHIIHVPELVDQLWDASSNLLRSVTFDWDNPRDHQFLATIHPYYTAKGTANKYASEKDVEDWCFATIFKPALLAAWEIRTRSHEEMNSEYFSSSPYGKVQPDSMLVIEPKDREEYLLSMMIEYKTPAAWQNKFTNVIPGATGGMLDDILHLDKRTDVSYGPTIRFQWPTVLDSSKASSQTRVLSQMWTQLVFMTSNHGAIPTGQTCVFYARDPDTRTLYLSRQYEGTTGLFRAAFSWVALSLGLIPADSVHVPPPETSNWPLGEAPCSGVDSRTLRQTTARKRPESRSWGPTIPAPRFFNPIGEDTEDED</sequence>
<gene>
    <name evidence="2" type="ORF">CERSUDRAFT_73861</name>
</gene>
<reference evidence="2 3" key="1">
    <citation type="journal article" date="2012" name="Proc. Natl. Acad. Sci. U.S.A.">
        <title>Comparative genomics of Ceriporiopsis subvermispora and Phanerochaete chrysosporium provide insight into selective ligninolysis.</title>
        <authorList>
            <person name="Fernandez-Fueyo E."/>
            <person name="Ruiz-Duenas F.J."/>
            <person name="Ferreira P."/>
            <person name="Floudas D."/>
            <person name="Hibbett D.S."/>
            <person name="Canessa P."/>
            <person name="Larrondo L.F."/>
            <person name="James T.Y."/>
            <person name="Seelenfreund D."/>
            <person name="Lobos S."/>
            <person name="Polanco R."/>
            <person name="Tello M."/>
            <person name="Honda Y."/>
            <person name="Watanabe T."/>
            <person name="Watanabe T."/>
            <person name="Ryu J.S."/>
            <person name="Kubicek C.P."/>
            <person name="Schmoll M."/>
            <person name="Gaskell J."/>
            <person name="Hammel K.E."/>
            <person name="St John F.J."/>
            <person name="Vanden Wymelenberg A."/>
            <person name="Sabat G."/>
            <person name="Splinter BonDurant S."/>
            <person name="Syed K."/>
            <person name="Yadav J.S."/>
            <person name="Doddapaneni H."/>
            <person name="Subramanian V."/>
            <person name="Lavin J.L."/>
            <person name="Oguiza J.A."/>
            <person name="Perez G."/>
            <person name="Pisabarro A.G."/>
            <person name="Ramirez L."/>
            <person name="Santoyo F."/>
            <person name="Master E."/>
            <person name="Coutinho P.M."/>
            <person name="Henrissat B."/>
            <person name="Lombard V."/>
            <person name="Magnuson J.K."/>
            <person name="Kuees U."/>
            <person name="Hori C."/>
            <person name="Igarashi K."/>
            <person name="Samejima M."/>
            <person name="Held B.W."/>
            <person name="Barry K.W."/>
            <person name="LaButti K.M."/>
            <person name="Lapidus A."/>
            <person name="Lindquist E.A."/>
            <person name="Lucas S.M."/>
            <person name="Riley R."/>
            <person name="Salamov A.A."/>
            <person name="Hoffmeister D."/>
            <person name="Schwenk D."/>
            <person name="Hadar Y."/>
            <person name="Yarden O."/>
            <person name="de Vries R.P."/>
            <person name="Wiebenga A."/>
            <person name="Stenlid J."/>
            <person name="Eastwood D."/>
            <person name="Grigoriev I.V."/>
            <person name="Berka R.M."/>
            <person name="Blanchette R.A."/>
            <person name="Kersten P."/>
            <person name="Martinez A.T."/>
            <person name="Vicuna R."/>
            <person name="Cullen D."/>
        </authorList>
    </citation>
    <scope>NUCLEOTIDE SEQUENCE [LARGE SCALE GENOMIC DNA]</scope>
    <source>
        <strain evidence="2 3">B</strain>
    </source>
</reference>
<dbReference type="OrthoDB" id="2803094at2759"/>
<name>M2RDB5_CERS8</name>
<feature type="region of interest" description="Disordered" evidence="1">
    <location>
        <begin position="404"/>
        <end position="456"/>
    </location>
</feature>
<dbReference type="EMBL" id="KB445797">
    <property type="protein sequence ID" value="EMD36816.1"/>
    <property type="molecule type" value="Genomic_DNA"/>
</dbReference>
<evidence type="ECO:0000313" key="2">
    <source>
        <dbReference type="EMBL" id="EMD36816.1"/>
    </source>
</evidence>